<dbReference type="RefSeq" id="WP_184015615.1">
    <property type="nucleotide sequence ID" value="NZ_JACHFD010000002.1"/>
</dbReference>
<name>A0A840V3Z6_9BACT</name>
<accession>A0A840V3Z6</accession>
<dbReference type="AlphaFoldDB" id="A0A840V3Z6"/>
<gene>
    <name evidence="2" type="ORF">HNR46_000598</name>
</gene>
<evidence type="ECO:0000259" key="1">
    <source>
        <dbReference type="Pfam" id="PF00483"/>
    </source>
</evidence>
<feature type="domain" description="Nucleotidyl transferase" evidence="1">
    <location>
        <begin position="4"/>
        <end position="248"/>
    </location>
</feature>
<reference evidence="2 3" key="1">
    <citation type="submission" date="2020-08" db="EMBL/GenBank/DDBJ databases">
        <title>Genomic Encyclopedia of Type Strains, Phase IV (KMG-IV): sequencing the most valuable type-strain genomes for metagenomic binning, comparative biology and taxonomic classification.</title>
        <authorList>
            <person name="Goeker M."/>
        </authorList>
    </citation>
    <scope>NUCLEOTIDE SEQUENCE [LARGE SCALE GENOMIC DNA]</scope>
    <source>
        <strain evidence="2 3">YC6886</strain>
    </source>
</reference>
<comment type="caution">
    <text evidence="2">The sequence shown here is derived from an EMBL/GenBank/DDBJ whole genome shotgun (WGS) entry which is preliminary data.</text>
</comment>
<dbReference type="PANTHER" id="PTHR22572">
    <property type="entry name" value="SUGAR-1-PHOSPHATE GUANYL TRANSFERASE"/>
    <property type="match status" value="1"/>
</dbReference>
<organism evidence="2 3">
    <name type="scientific">Haloferula luteola</name>
    <dbReference type="NCBI Taxonomy" id="595692"/>
    <lineage>
        <taxon>Bacteria</taxon>
        <taxon>Pseudomonadati</taxon>
        <taxon>Verrucomicrobiota</taxon>
        <taxon>Verrucomicrobiia</taxon>
        <taxon>Verrucomicrobiales</taxon>
        <taxon>Verrucomicrobiaceae</taxon>
        <taxon>Haloferula</taxon>
    </lineage>
</organism>
<dbReference type="InterPro" id="IPR005835">
    <property type="entry name" value="NTP_transferase_dom"/>
</dbReference>
<evidence type="ECO:0000313" key="3">
    <source>
        <dbReference type="Proteomes" id="UP000557717"/>
    </source>
</evidence>
<sequence length="307" mass="33054">MIRKAFLLGAGLGTRLQPLTHGLPKPLVPLFHKPMVGWAAERCMAAGIEAFAVNTHHLPEKWQDPEWGVPCRGGWKPSELRGGNGLFSMVGDWAGRSTHLFSEPDLLETGGGIRNIADWVGGDDVLVHNGDIFSTMPLERLIEAHEQSGNGVTLALRSEGAGRHIAFEDGQVVDIRNRIGRGHGTHHFSGVYCFSPELLGQIPEGKVSVIPAFLELAKRGRIGGVLLDEGDWFDLGDEASYLAAHRELALSDAIHETATISPHAVVERSVIGPRAVVEAGAVVVDSVVWQGAVVSSGQRVESQVVMR</sequence>
<dbReference type="Pfam" id="PF00483">
    <property type="entry name" value="NTP_transferase"/>
    <property type="match status" value="1"/>
</dbReference>
<keyword evidence="3" id="KW-1185">Reference proteome</keyword>
<protein>
    <submittedName>
        <fullName evidence="2">NDP-sugar pyrophosphorylase family protein</fullName>
    </submittedName>
</protein>
<dbReference type="InterPro" id="IPR050486">
    <property type="entry name" value="Mannose-1P_guanyltransferase"/>
</dbReference>
<dbReference type="EMBL" id="JACHFD010000002">
    <property type="protein sequence ID" value="MBB5350374.1"/>
    <property type="molecule type" value="Genomic_DNA"/>
</dbReference>
<dbReference type="SUPFAM" id="SSF53448">
    <property type="entry name" value="Nucleotide-diphospho-sugar transferases"/>
    <property type="match status" value="1"/>
</dbReference>
<evidence type="ECO:0000313" key="2">
    <source>
        <dbReference type="EMBL" id="MBB5350374.1"/>
    </source>
</evidence>
<dbReference type="Proteomes" id="UP000557717">
    <property type="component" value="Unassembled WGS sequence"/>
</dbReference>
<dbReference type="InterPro" id="IPR029044">
    <property type="entry name" value="Nucleotide-diphossugar_trans"/>
</dbReference>
<proteinExistence type="predicted"/>
<dbReference type="Gene3D" id="3.90.550.10">
    <property type="entry name" value="Spore Coat Polysaccharide Biosynthesis Protein SpsA, Chain A"/>
    <property type="match status" value="1"/>
</dbReference>